<keyword evidence="5 6" id="KW-0472">Membrane</keyword>
<evidence type="ECO:0000313" key="7">
    <source>
        <dbReference type="EMBL" id="EGO59307.1"/>
    </source>
</evidence>
<evidence type="ECO:0000256" key="3">
    <source>
        <dbReference type="ARBA" id="ARBA00022692"/>
    </source>
</evidence>
<dbReference type="Gene3D" id="6.10.110.10">
    <property type="match status" value="2"/>
</dbReference>
<evidence type="ECO:0000256" key="5">
    <source>
        <dbReference type="ARBA" id="ARBA00023136"/>
    </source>
</evidence>
<dbReference type="HOGENOM" id="CLU_672847_0_0_1"/>
<gene>
    <name evidence="7" type="ORF">NEUTE1DRAFT_60596</name>
</gene>
<evidence type="ECO:0000256" key="4">
    <source>
        <dbReference type="ARBA" id="ARBA00022989"/>
    </source>
</evidence>
<feature type="transmembrane region" description="Helical" evidence="6">
    <location>
        <begin position="81"/>
        <end position="98"/>
    </location>
</feature>
<dbReference type="Pfam" id="PF06140">
    <property type="entry name" value="Ifi-6-16"/>
    <property type="match status" value="2"/>
</dbReference>
<evidence type="ECO:0000313" key="8">
    <source>
        <dbReference type="Proteomes" id="UP000008065"/>
    </source>
</evidence>
<dbReference type="RefSeq" id="XP_009849556.1">
    <property type="nucleotide sequence ID" value="XM_009851254.1"/>
</dbReference>
<dbReference type="AlphaFoldDB" id="F8MFT1"/>
<evidence type="ECO:0000256" key="1">
    <source>
        <dbReference type="ARBA" id="ARBA00004141"/>
    </source>
</evidence>
<dbReference type="VEuPathDB" id="FungiDB:NEUTE1DRAFT_60596"/>
<evidence type="ECO:0000256" key="2">
    <source>
        <dbReference type="ARBA" id="ARBA00007262"/>
    </source>
</evidence>
<dbReference type="Proteomes" id="UP000008065">
    <property type="component" value="Unassembled WGS sequence"/>
</dbReference>
<dbReference type="GO" id="GO:0016020">
    <property type="term" value="C:membrane"/>
    <property type="evidence" value="ECO:0007669"/>
    <property type="project" value="UniProtKB-SubCell"/>
</dbReference>
<organism evidence="7 8">
    <name type="scientific">Neurospora tetrasperma (strain FGSC 2508 / ATCC MYA-4615 / P0657)</name>
    <dbReference type="NCBI Taxonomy" id="510951"/>
    <lineage>
        <taxon>Eukaryota</taxon>
        <taxon>Fungi</taxon>
        <taxon>Dikarya</taxon>
        <taxon>Ascomycota</taxon>
        <taxon>Pezizomycotina</taxon>
        <taxon>Sordariomycetes</taxon>
        <taxon>Sordariomycetidae</taxon>
        <taxon>Sordariales</taxon>
        <taxon>Sordariaceae</taxon>
        <taxon>Neurospora</taxon>
    </lineage>
</organism>
<feature type="transmembrane region" description="Helical" evidence="6">
    <location>
        <begin position="294"/>
        <end position="315"/>
    </location>
</feature>
<protein>
    <submittedName>
        <fullName evidence="7">Uncharacterized protein</fullName>
    </submittedName>
</protein>
<comment type="subcellular location">
    <subcellularLocation>
        <location evidence="1">Membrane</location>
        <topology evidence="1">Multi-pass membrane protein</topology>
    </subcellularLocation>
</comment>
<evidence type="ECO:0000256" key="6">
    <source>
        <dbReference type="SAM" id="Phobius"/>
    </source>
</evidence>
<keyword evidence="3 6" id="KW-0812">Transmembrane</keyword>
<feature type="transmembrane region" description="Helical" evidence="6">
    <location>
        <begin position="55"/>
        <end position="75"/>
    </location>
</feature>
<comment type="similarity">
    <text evidence="2">Belongs to the IFI6/IFI27 family.</text>
</comment>
<dbReference type="EMBL" id="GL891303">
    <property type="protein sequence ID" value="EGO59307.1"/>
    <property type="molecule type" value="Genomic_DNA"/>
</dbReference>
<name>F8MFT1_NEUT8</name>
<dbReference type="PANTHER" id="PTHR16932">
    <property type="entry name" value="INTERFERON ALPHA-INDUCIBLE PROTEIN 27"/>
    <property type="match status" value="1"/>
</dbReference>
<dbReference type="OrthoDB" id="440424at2759"/>
<sequence length="409" mass="42854">MFLPELPEGLGLEGYIILAGTLIILLQLVVSPLLKILGFGKIGIVAGSIAAKVQSLLRIVVSGSIFAILQSAGMGGYGAKVIADVLTVAGLLTVCGYAKTPPTVPAGKKQQAQIQTFESDTCLSMLRAADSSSFIPAPTGTISTDASQWAKNFLPQAGAAVSSVVEDARKHTEQLLITLRSHSLTRVQIGQFSENAGEWVNQNLPIAADTLADILDNAKKHAEHVSIQLTSNVLQDKSQVVMGQDGEAVELIPITVLDWATNILPFLVETSKELAESARLEFEKAQKWASEHPTATVFIVLGVAGLIILVAYPGLIYKPMLDALGFTSEGVAADSIAAAVHSIIGNVSPGSVFAFLQSAGAEGYGAVALDAALRATGATIMTAGAVDLIRQWMEEKFNGEVPVIEIGGL</sequence>
<accession>F8MFT1</accession>
<dbReference type="KEGG" id="nte:NEUTE1DRAFT60596"/>
<feature type="transmembrane region" description="Helical" evidence="6">
    <location>
        <begin position="12"/>
        <end position="34"/>
    </location>
</feature>
<keyword evidence="8" id="KW-1185">Reference proteome</keyword>
<dbReference type="GeneID" id="20828813"/>
<proteinExistence type="inferred from homology"/>
<dbReference type="InterPro" id="IPR038213">
    <property type="entry name" value="IFI6/IFI27-like_sf"/>
</dbReference>
<dbReference type="PANTHER" id="PTHR16932:SF18">
    <property type="entry name" value="INTERFERON, ALPHA-INDUCIBLE PROTEIN 27-LIKE 2"/>
    <property type="match status" value="1"/>
</dbReference>
<reference evidence="8" key="1">
    <citation type="journal article" date="2011" name="Genetics">
        <title>Massive changes in genome architecture accompany the transition to self-fertility in the filamentous fungus Neurospora tetrasperma.</title>
        <authorList>
            <person name="Ellison C.E."/>
            <person name="Stajich J.E."/>
            <person name="Jacobson D.J."/>
            <person name="Natvig D.O."/>
            <person name="Lapidus A."/>
            <person name="Foster B."/>
            <person name="Aerts A."/>
            <person name="Riley R."/>
            <person name="Lindquist E.A."/>
            <person name="Grigoriev I.V."/>
            <person name="Taylor J.W."/>
        </authorList>
    </citation>
    <scope>NUCLEOTIDE SEQUENCE [LARGE SCALE GENOMIC DNA]</scope>
    <source>
        <strain evidence="8">FGSC 2508 / P0657</strain>
    </source>
</reference>
<keyword evidence="4 6" id="KW-1133">Transmembrane helix</keyword>
<dbReference type="InterPro" id="IPR009311">
    <property type="entry name" value="IFI6/IFI27-like"/>
</dbReference>